<name>A0A285P2J0_9BACI</name>
<protein>
    <submittedName>
        <fullName evidence="1">Uncharacterized protein</fullName>
    </submittedName>
</protein>
<gene>
    <name evidence="1" type="ORF">SAMN05421503_2224</name>
</gene>
<proteinExistence type="predicted"/>
<keyword evidence="2" id="KW-1185">Reference proteome</keyword>
<accession>A0A285P2J0</accession>
<reference evidence="2" key="1">
    <citation type="submission" date="2017-09" db="EMBL/GenBank/DDBJ databases">
        <authorList>
            <person name="Varghese N."/>
            <person name="Submissions S."/>
        </authorList>
    </citation>
    <scope>NUCLEOTIDE SEQUENCE [LARGE SCALE GENOMIC DNA]</scope>
    <source>
        <strain evidence="2">CGMCC 1.8913</strain>
    </source>
</reference>
<evidence type="ECO:0000313" key="1">
    <source>
        <dbReference type="EMBL" id="SNZ14091.1"/>
    </source>
</evidence>
<organism evidence="1 2">
    <name type="scientific">Terribacillus aidingensis</name>
    <dbReference type="NCBI Taxonomy" id="586416"/>
    <lineage>
        <taxon>Bacteria</taxon>
        <taxon>Bacillati</taxon>
        <taxon>Bacillota</taxon>
        <taxon>Bacilli</taxon>
        <taxon>Bacillales</taxon>
        <taxon>Bacillaceae</taxon>
        <taxon>Terribacillus</taxon>
    </lineage>
</organism>
<evidence type="ECO:0000313" key="2">
    <source>
        <dbReference type="Proteomes" id="UP000219356"/>
    </source>
</evidence>
<dbReference type="Proteomes" id="UP000219356">
    <property type="component" value="Unassembled WGS sequence"/>
</dbReference>
<dbReference type="EMBL" id="OBEK01000003">
    <property type="protein sequence ID" value="SNZ14091.1"/>
    <property type="molecule type" value="Genomic_DNA"/>
</dbReference>
<sequence>MFCIYSAAKEKFKEDYQKQQQAAKVNAKTNSTAIKK</sequence>
<dbReference type="AlphaFoldDB" id="A0A285P2J0"/>